<dbReference type="EMBL" id="BSYR01000010">
    <property type="protein sequence ID" value="GMI70990.1"/>
    <property type="molecule type" value="Genomic_DNA"/>
</dbReference>
<accession>A0A9W7H7X6</accession>
<gene>
    <name evidence="2" type="ORF">HRI_000768300</name>
</gene>
<organism evidence="2 3">
    <name type="scientific">Hibiscus trionum</name>
    <name type="common">Flower of an hour</name>
    <dbReference type="NCBI Taxonomy" id="183268"/>
    <lineage>
        <taxon>Eukaryota</taxon>
        <taxon>Viridiplantae</taxon>
        <taxon>Streptophyta</taxon>
        <taxon>Embryophyta</taxon>
        <taxon>Tracheophyta</taxon>
        <taxon>Spermatophyta</taxon>
        <taxon>Magnoliopsida</taxon>
        <taxon>eudicotyledons</taxon>
        <taxon>Gunneridae</taxon>
        <taxon>Pentapetalae</taxon>
        <taxon>rosids</taxon>
        <taxon>malvids</taxon>
        <taxon>Malvales</taxon>
        <taxon>Malvaceae</taxon>
        <taxon>Malvoideae</taxon>
        <taxon>Hibiscus</taxon>
    </lineage>
</organism>
<dbReference type="Proteomes" id="UP001165190">
    <property type="component" value="Unassembled WGS sequence"/>
</dbReference>
<dbReference type="AlphaFoldDB" id="A0A9W7H7X6"/>
<evidence type="ECO:0000313" key="2">
    <source>
        <dbReference type="EMBL" id="GMI70990.1"/>
    </source>
</evidence>
<evidence type="ECO:0000259" key="1">
    <source>
        <dbReference type="Pfam" id="PF14244"/>
    </source>
</evidence>
<comment type="caution">
    <text evidence="2">The sequence shown here is derived from an EMBL/GenBank/DDBJ whole genome shotgun (WGS) entry which is preliminary data.</text>
</comment>
<feature type="domain" description="Retrotransposon Copia-like N-terminal" evidence="1">
    <location>
        <begin position="29"/>
        <end position="72"/>
    </location>
</feature>
<evidence type="ECO:0000313" key="3">
    <source>
        <dbReference type="Proteomes" id="UP001165190"/>
    </source>
</evidence>
<dbReference type="PANTHER" id="PTHR37610:SF75">
    <property type="entry name" value="RETROTRANSPOSON COPIA-LIKE N-TERMINAL DOMAIN-CONTAINING PROTEIN"/>
    <property type="match status" value="1"/>
</dbReference>
<protein>
    <recommendedName>
        <fullName evidence="1">Retrotransposon Copia-like N-terminal domain-containing protein</fullName>
    </recommendedName>
</protein>
<dbReference type="Pfam" id="PF14244">
    <property type="entry name" value="Retrotran_gag_3"/>
    <property type="match status" value="1"/>
</dbReference>
<keyword evidence="3" id="KW-1185">Reference proteome</keyword>
<reference evidence="2" key="1">
    <citation type="submission" date="2023-05" db="EMBL/GenBank/DDBJ databases">
        <title>Genome and transcriptome analyses reveal genes involved in the formation of fine ridges on petal epidermal cells in Hibiscus trionum.</title>
        <authorList>
            <person name="Koshimizu S."/>
            <person name="Masuda S."/>
            <person name="Ishii T."/>
            <person name="Shirasu K."/>
            <person name="Hoshino A."/>
            <person name="Arita M."/>
        </authorList>
    </citation>
    <scope>NUCLEOTIDE SEQUENCE</scope>
    <source>
        <strain evidence="2">Hamamatsu line</strain>
    </source>
</reference>
<sequence length="134" mass="15363">MGDTENSSETEISQITQNHNQEISLGDLNSSLIITNHRLDENNFLQWSQSVLMDIRGRGKIGYINGEIPRPASTDSSYATWELNNLMVMAWLINSMEGHVNRTYLFFKTVKEMWDAIKENYSDLGNVSQVFEIN</sequence>
<dbReference type="OrthoDB" id="1718863at2759"/>
<dbReference type="PANTHER" id="PTHR37610">
    <property type="entry name" value="CCHC-TYPE DOMAIN-CONTAINING PROTEIN"/>
    <property type="match status" value="1"/>
</dbReference>
<dbReference type="InterPro" id="IPR029472">
    <property type="entry name" value="Copia-like_N"/>
</dbReference>
<proteinExistence type="predicted"/>
<name>A0A9W7H7X6_HIBTR</name>